<keyword evidence="2" id="KW-0472">Membrane</keyword>
<keyword evidence="4" id="KW-1185">Reference proteome</keyword>
<evidence type="ECO:0000256" key="2">
    <source>
        <dbReference type="SAM" id="Phobius"/>
    </source>
</evidence>
<dbReference type="EMBL" id="WJXA01000009">
    <property type="protein sequence ID" value="KAF7132963.1"/>
    <property type="molecule type" value="Genomic_DNA"/>
</dbReference>
<reference evidence="3" key="1">
    <citation type="submission" date="2019-11" db="EMBL/GenBank/DDBJ databases">
        <authorList>
            <person name="Liu Y."/>
            <person name="Hou J."/>
            <person name="Li T.-Q."/>
            <person name="Guan C.-H."/>
            <person name="Wu X."/>
            <person name="Wu H.-Z."/>
            <person name="Ling F."/>
            <person name="Zhang R."/>
            <person name="Shi X.-G."/>
            <person name="Ren J.-P."/>
            <person name="Chen E.-F."/>
            <person name="Sun J.-M."/>
        </authorList>
    </citation>
    <scope>NUCLEOTIDE SEQUENCE</scope>
    <source>
        <strain evidence="3">Adult_tree_wgs_1</strain>
        <tissue evidence="3">Leaves</tissue>
    </source>
</reference>
<keyword evidence="2" id="KW-1133">Transmembrane helix</keyword>
<feature type="transmembrane region" description="Helical" evidence="2">
    <location>
        <begin position="84"/>
        <end position="104"/>
    </location>
</feature>
<evidence type="ECO:0000313" key="3">
    <source>
        <dbReference type="EMBL" id="KAF7132963.1"/>
    </source>
</evidence>
<evidence type="ECO:0000313" key="4">
    <source>
        <dbReference type="Proteomes" id="UP000626092"/>
    </source>
</evidence>
<dbReference type="OrthoDB" id="6418713at2759"/>
<dbReference type="AlphaFoldDB" id="A0A834LFK1"/>
<organism evidence="3 4">
    <name type="scientific">Rhododendron simsii</name>
    <name type="common">Sims's rhododendron</name>
    <dbReference type="NCBI Taxonomy" id="118357"/>
    <lineage>
        <taxon>Eukaryota</taxon>
        <taxon>Viridiplantae</taxon>
        <taxon>Streptophyta</taxon>
        <taxon>Embryophyta</taxon>
        <taxon>Tracheophyta</taxon>
        <taxon>Spermatophyta</taxon>
        <taxon>Magnoliopsida</taxon>
        <taxon>eudicotyledons</taxon>
        <taxon>Gunneridae</taxon>
        <taxon>Pentapetalae</taxon>
        <taxon>asterids</taxon>
        <taxon>Ericales</taxon>
        <taxon>Ericaceae</taxon>
        <taxon>Ericoideae</taxon>
        <taxon>Rhodoreae</taxon>
        <taxon>Rhododendron</taxon>
    </lineage>
</organism>
<evidence type="ECO:0000256" key="1">
    <source>
        <dbReference type="SAM" id="MobiDB-lite"/>
    </source>
</evidence>
<feature type="transmembrane region" description="Helical" evidence="2">
    <location>
        <begin position="45"/>
        <end position="64"/>
    </location>
</feature>
<evidence type="ECO:0008006" key="5">
    <source>
        <dbReference type="Google" id="ProtNLM"/>
    </source>
</evidence>
<feature type="region of interest" description="Disordered" evidence="1">
    <location>
        <begin position="1"/>
        <end position="20"/>
    </location>
</feature>
<gene>
    <name evidence="3" type="ORF">RHSIM_Rhsim09G0170500</name>
</gene>
<name>A0A834LFK1_RHOSS</name>
<keyword evidence="2" id="KW-0812">Transmembrane</keyword>
<dbReference type="Proteomes" id="UP000626092">
    <property type="component" value="Unassembled WGS sequence"/>
</dbReference>
<sequence>MATATTPSPNHRRGLATKRGESAEAVFRLPPQPEQMKTSVLRKILVSYMYVAIWIFLNFTMIVFNKYILDRKMFNWPFPISHTMIHMALCSSIAYLLVGIFPVVEPVSMSPN</sequence>
<proteinExistence type="predicted"/>
<comment type="caution">
    <text evidence="3">The sequence shown here is derived from an EMBL/GenBank/DDBJ whole genome shotgun (WGS) entry which is preliminary data.</text>
</comment>
<protein>
    <recommendedName>
        <fullName evidence="5">Sugar phosphate transporter domain-containing protein</fullName>
    </recommendedName>
</protein>
<accession>A0A834LFK1</accession>